<keyword evidence="5 8" id="KW-0812">Transmembrane</keyword>
<evidence type="ECO:0000256" key="8">
    <source>
        <dbReference type="RuleBase" id="RU361157"/>
    </source>
</evidence>
<feature type="transmembrane region" description="Helical" evidence="8">
    <location>
        <begin position="153"/>
        <end position="176"/>
    </location>
</feature>
<organism evidence="10 11">
    <name type="scientific">Lachnospira hominis</name>
    <name type="common">ex Liu et al. 2021</name>
    <dbReference type="NCBI Taxonomy" id="2763051"/>
    <lineage>
        <taxon>Bacteria</taxon>
        <taxon>Bacillati</taxon>
        <taxon>Bacillota</taxon>
        <taxon>Clostridia</taxon>
        <taxon>Lachnospirales</taxon>
        <taxon>Lachnospiraceae</taxon>
        <taxon>Lachnospira</taxon>
    </lineage>
</organism>
<evidence type="ECO:0000256" key="5">
    <source>
        <dbReference type="ARBA" id="ARBA00022692"/>
    </source>
</evidence>
<evidence type="ECO:0000313" key="10">
    <source>
        <dbReference type="EMBL" id="MBC5681385.1"/>
    </source>
</evidence>
<evidence type="ECO:0000313" key="11">
    <source>
        <dbReference type="Proteomes" id="UP000628463"/>
    </source>
</evidence>
<gene>
    <name evidence="10" type="ORF">H8S01_10480</name>
</gene>
<accession>A0ABR7G3A8</accession>
<feature type="transmembrane region" description="Helical" evidence="8">
    <location>
        <begin position="183"/>
        <end position="199"/>
    </location>
</feature>
<feature type="transmembrane region" description="Helical" evidence="8">
    <location>
        <begin position="74"/>
        <end position="99"/>
    </location>
</feature>
<dbReference type="PANTHER" id="PTHR30413:SF10">
    <property type="entry name" value="CAPSULE POLYSACCHARIDE EXPORT INNER-MEMBRANE PROTEIN CTRC"/>
    <property type="match status" value="1"/>
</dbReference>
<comment type="caution">
    <text evidence="10">The sequence shown here is derived from an EMBL/GenBank/DDBJ whole genome shotgun (WGS) entry which is preliminary data.</text>
</comment>
<evidence type="ECO:0000256" key="3">
    <source>
        <dbReference type="ARBA" id="ARBA00022448"/>
    </source>
</evidence>
<dbReference type="PROSITE" id="PS51012">
    <property type="entry name" value="ABC_TM2"/>
    <property type="match status" value="1"/>
</dbReference>
<keyword evidence="4 8" id="KW-1003">Cell membrane</keyword>
<feature type="domain" description="ABC transmembrane type-2" evidence="9">
    <location>
        <begin position="36"/>
        <end position="262"/>
    </location>
</feature>
<dbReference type="Proteomes" id="UP000628463">
    <property type="component" value="Unassembled WGS sequence"/>
</dbReference>
<keyword evidence="11" id="KW-1185">Reference proteome</keyword>
<evidence type="ECO:0000256" key="4">
    <source>
        <dbReference type="ARBA" id="ARBA00022475"/>
    </source>
</evidence>
<dbReference type="EMBL" id="JACOPD010000007">
    <property type="protein sequence ID" value="MBC5681385.1"/>
    <property type="molecule type" value="Genomic_DNA"/>
</dbReference>
<protein>
    <recommendedName>
        <fullName evidence="8">Transport permease protein</fullName>
    </recommendedName>
</protein>
<reference evidence="10 11" key="1">
    <citation type="submission" date="2020-08" db="EMBL/GenBank/DDBJ databases">
        <title>Genome public.</title>
        <authorList>
            <person name="Liu C."/>
            <person name="Sun Q."/>
        </authorList>
    </citation>
    <scope>NUCLEOTIDE SEQUENCE [LARGE SCALE GENOMIC DNA]</scope>
    <source>
        <strain evidence="10 11">NSJ-43</strain>
    </source>
</reference>
<evidence type="ECO:0000256" key="1">
    <source>
        <dbReference type="ARBA" id="ARBA00004651"/>
    </source>
</evidence>
<keyword evidence="3 8" id="KW-0813">Transport</keyword>
<comment type="subcellular location">
    <subcellularLocation>
        <location evidence="1 8">Cell membrane</location>
        <topology evidence="1 8">Multi-pass membrane protein</topology>
    </subcellularLocation>
</comment>
<evidence type="ECO:0000256" key="2">
    <source>
        <dbReference type="ARBA" id="ARBA00007783"/>
    </source>
</evidence>
<comment type="similarity">
    <text evidence="2 8">Belongs to the ABC-2 integral membrane protein family.</text>
</comment>
<name>A0ABR7G3A8_9FIRM</name>
<feature type="transmembrane region" description="Helical" evidence="8">
    <location>
        <begin position="31"/>
        <end position="54"/>
    </location>
</feature>
<dbReference type="Pfam" id="PF01061">
    <property type="entry name" value="ABC2_membrane"/>
    <property type="match status" value="1"/>
</dbReference>
<proteinExistence type="inferred from homology"/>
<sequence>MEIKKVNSLKSIIKDRKMILRLAKNDFKNKFAGSYFGLIWAFAQPVVIVSIYWIVFEKGLRSRPLPEMPDFPYLLWLIAGMCPWFFLNDAMNTSTNCLIEYGYIVKKMKFNIDIIPLIKIVSAAFVHCFFIVLVLAIYIVYGKIPTPYAFQMIYYSIGVFCFSVALVYLTSAINVFFRDMAQIVGIIMQYAMWVIPIMLSESQYPAFMRPILKINPMYYIVEGYRDSLIRHIGFWEHPLQTVYFWAVVIIMFIIGRTVFTKMKPHFADVM</sequence>
<keyword evidence="6 8" id="KW-1133">Transmembrane helix</keyword>
<keyword evidence="7 8" id="KW-0472">Membrane</keyword>
<evidence type="ECO:0000259" key="9">
    <source>
        <dbReference type="PROSITE" id="PS51012"/>
    </source>
</evidence>
<feature type="transmembrane region" description="Helical" evidence="8">
    <location>
        <begin position="120"/>
        <end position="141"/>
    </location>
</feature>
<feature type="transmembrane region" description="Helical" evidence="8">
    <location>
        <begin position="242"/>
        <end position="259"/>
    </location>
</feature>
<dbReference type="InterPro" id="IPR013525">
    <property type="entry name" value="ABC2_TM"/>
</dbReference>
<evidence type="ECO:0000256" key="6">
    <source>
        <dbReference type="ARBA" id="ARBA00022989"/>
    </source>
</evidence>
<evidence type="ECO:0000256" key="7">
    <source>
        <dbReference type="ARBA" id="ARBA00023136"/>
    </source>
</evidence>
<dbReference type="InterPro" id="IPR047817">
    <property type="entry name" value="ABC2_TM_bact-type"/>
</dbReference>
<dbReference type="PANTHER" id="PTHR30413">
    <property type="entry name" value="INNER MEMBRANE TRANSPORT PERMEASE"/>
    <property type="match status" value="1"/>
</dbReference>